<dbReference type="GO" id="GO:0005634">
    <property type="term" value="C:nucleus"/>
    <property type="evidence" value="ECO:0007669"/>
    <property type="project" value="TreeGrafter"/>
</dbReference>
<dbReference type="GO" id="GO:0032259">
    <property type="term" value="P:methylation"/>
    <property type="evidence" value="ECO:0007669"/>
    <property type="project" value="UniProtKB-KW"/>
</dbReference>
<evidence type="ECO:0000313" key="10">
    <source>
        <dbReference type="Proteomes" id="UP000016930"/>
    </source>
</evidence>
<dbReference type="PROSITE" id="PS51194">
    <property type="entry name" value="HELICASE_CTER"/>
    <property type="match status" value="1"/>
</dbReference>
<keyword evidence="5" id="KW-0067">ATP-binding</keyword>
<keyword evidence="10" id="KW-1185">Reference proteome</keyword>
<dbReference type="InterPro" id="IPR001525">
    <property type="entry name" value="C5_MeTfrase"/>
</dbReference>
<dbReference type="CDD" id="cd18793">
    <property type="entry name" value="SF2_C_SNF"/>
    <property type="match status" value="1"/>
</dbReference>
<evidence type="ECO:0000313" key="9">
    <source>
        <dbReference type="EMBL" id="EMD39297.1"/>
    </source>
</evidence>
<dbReference type="InterPro" id="IPR050628">
    <property type="entry name" value="SNF2_RAD54_helicase_TF"/>
</dbReference>
<dbReference type="InterPro" id="IPR038718">
    <property type="entry name" value="SNF2-like_sf"/>
</dbReference>
<dbReference type="SMART" id="SM00487">
    <property type="entry name" value="DEXDc"/>
    <property type="match status" value="1"/>
</dbReference>
<dbReference type="InterPro" id="IPR027417">
    <property type="entry name" value="P-loop_NTPase"/>
</dbReference>
<dbReference type="InterPro" id="IPR029063">
    <property type="entry name" value="SAM-dependent_MTases_sf"/>
</dbReference>
<dbReference type="HOGENOM" id="CLU_000796_0_0_1"/>
<feature type="region of interest" description="Disordered" evidence="7">
    <location>
        <begin position="519"/>
        <end position="539"/>
    </location>
</feature>
<feature type="compositionally biased region" description="Basic residues" evidence="7">
    <location>
        <begin position="1471"/>
        <end position="1483"/>
    </location>
</feature>
<evidence type="ECO:0000256" key="3">
    <source>
        <dbReference type="ARBA" id="ARBA00022741"/>
    </source>
</evidence>
<dbReference type="SUPFAM" id="SSF53335">
    <property type="entry name" value="S-adenosyl-L-methionine-dependent methyltransferases"/>
    <property type="match status" value="1"/>
</dbReference>
<evidence type="ECO:0000256" key="6">
    <source>
        <dbReference type="SAM" id="Coils"/>
    </source>
</evidence>
<dbReference type="Gene3D" id="3.40.50.300">
    <property type="entry name" value="P-loop containing nucleotide triphosphate hydrolases"/>
    <property type="match status" value="1"/>
</dbReference>
<feature type="compositionally biased region" description="Basic and acidic residues" evidence="7">
    <location>
        <begin position="21"/>
        <end position="32"/>
    </location>
</feature>
<feature type="region of interest" description="Disordered" evidence="7">
    <location>
        <begin position="1454"/>
        <end position="1598"/>
    </location>
</feature>
<evidence type="ECO:0000259" key="8">
    <source>
        <dbReference type="PROSITE" id="PS51194"/>
    </source>
</evidence>
<dbReference type="InterPro" id="IPR014001">
    <property type="entry name" value="Helicase_ATP-bd"/>
</dbReference>
<dbReference type="Pfam" id="PF00176">
    <property type="entry name" value="SNF2-rel_dom"/>
    <property type="match status" value="1"/>
</dbReference>
<dbReference type="GO" id="GO:0008168">
    <property type="term" value="F:methyltransferase activity"/>
    <property type="evidence" value="ECO:0007669"/>
    <property type="project" value="UniProtKB-KW"/>
</dbReference>
<keyword evidence="4" id="KW-0378">Hydrolase</keyword>
<dbReference type="InterPro" id="IPR001650">
    <property type="entry name" value="Helicase_C-like"/>
</dbReference>
<dbReference type="GO" id="GO:0006281">
    <property type="term" value="P:DNA repair"/>
    <property type="evidence" value="ECO:0007669"/>
    <property type="project" value="TreeGrafter"/>
</dbReference>
<feature type="domain" description="Helicase C-terminal" evidence="8">
    <location>
        <begin position="2032"/>
        <end position="2181"/>
    </location>
</feature>
<dbReference type="GO" id="GO:0008094">
    <property type="term" value="F:ATP-dependent activity, acting on DNA"/>
    <property type="evidence" value="ECO:0007669"/>
    <property type="project" value="TreeGrafter"/>
</dbReference>
<organism evidence="9 10">
    <name type="scientific">Ceriporiopsis subvermispora (strain B)</name>
    <name type="common">White-rot fungus</name>
    <name type="synonym">Gelatoporia subvermispora</name>
    <dbReference type="NCBI Taxonomy" id="914234"/>
    <lineage>
        <taxon>Eukaryota</taxon>
        <taxon>Fungi</taxon>
        <taxon>Dikarya</taxon>
        <taxon>Basidiomycota</taxon>
        <taxon>Agaricomycotina</taxon>
        <taxon>Agaricomycetes</taxon>
        <taxon>Polyporales</taxon>
        <taxon>Gelatoporiaceae</taxon>
        <taxon>Gelatoporia</taxon>
    </lineage>
</organism>
<dbReference type="InterPro" id="IPR049730">
    <property type="entry name" value="SNF2/RAD54-like_C"/>
</dbReference>
<evidence type="ECO:0000256" key="1">
    <source>
        <dbReference type="ARBA" id="ARBA00022603"/>
    </source>
</evidence>
<dbReference type="PANTHER" id="PTHR45626">
    <property type="entry name" value="TRANSCRIPTION TERMINATION FACTOR 2-RELATED"/>
    <property type="match status" value="1"/>
</dbReference>
<dbReference type="EMBL" id="KB445794">
    <property type="protein sequence ID" value="EMD39297.1"/>
    <property type="molecule type" value="Genomic_DNA"/>
</dbReference>
<reference evidence="9 10" key="1">
    <citation type="journal article" date="2012" name="Proc. Natl. Acad. Sci. U.S.A.">
        <title>Comparative genomics of Ceriporiopsis subvermispora and Phanerochaete chrysosporium provide insight into selective ligninolysis.</title>
        <authorList>
            <person name="Fernandez-Fueyo E."/>
            <person name="Ruiz-Duenas F.J."/>
            <person name="Ferreira P."/>
            <person name="Floudas D."/>
            <person name="Hibbett D.S."/>
            <person name="Canessa P."/>
            <person name="Larrondo L.F."/>
            <person name="James T.Y."/>
            <person name="Seelenfreund D."/>
            <person name="Lobos S."/>
            <person name="Polanco R."/>
            <person name="Tello M."/>
            <person name="Honda Y."/>
            <person name="Watanabe T."/>
            <person name="Watanabe T."/>
            <person name="Ryu J.S."/>
            <person name="Kubicek C.P."/>
            <person name="Schmoll M."/>
            <person name="Gaskell J."/>
            <person name="Hammel K.E."/>
            <person name="St John F.J."/>
            <person name="Vanden Wymelenberg A."/>
            <person name="Sabat G."/>
            <person name="Splinter BonDurant S."/>
            <person name="Syed K."/>
            <person name="Yadav J.S."/>
            <person name="Doddapaneni H."/>
            <person name="Subramanian V."/>
            <person name="Lavin J.L."/>
            <person name="Oguiza J.A."/>
            <person name="Perez G."/>
            <person name="Pisabarro A.G."/>
            <person name="Ramirez L."/>
            <person name="Santoyo F."/>
            <person name="Master E."/>
            <person name="Coutinho P.M."/>
            <person name="Henrissat B."/>
            <person name="Lombard V."/>
            <person name="Magnuson J.K."/>
            <person name="Kuees U."/>
            <person name="Hori C."/>
            <person name="Igarashi K."/>
            <person name="Samejima M."/>
            <person name="Held B.W."/>
            <person name="Barry K.W."/>
            <person name="LaButti K.M."/>
            <person name="Lapidus A."/>
            <person name="Lindquist E.A."/>
            <person name="Lucas S.M."/>
            <person name="Riley R."/>
            <person name="Salamov A.A."/>
            <person name="Hoffmeister D."/>
            <person name="Schwenk D."/>
            <person name="Hadar Y."/>
            <person name="Yarden O."/>
            <person name="de Vries R.P."/>
            <person name="Wiebenga A."/>
            <person name="Stenlid J."/>
            <person name="Eastwood D."/>
            <person name="Grigoriev I.V."/>
            <person name="Berka R.M."/>
            <person name="Blanchette R.A."/>
            <person name="Kersten P."/>
            <person name="Martinez A.T."/>
            <person name="Vicuna R."/>
            <person name="Cullen D."/>
        </authorList>
    </citation>
    <scope>NUCLEOTIDE SEQUENCE [LARGE SCALE GENOMIC DNA]</scope>
    <source>
        <strain evidence="9 10">B</strain>
    </source>
</reference>
<feature type="compositionally biased region" description="Basic and acidic residues" evidence="7">
    <location>
        <begin position="1494"/>
        <end position="1504"/>
    </location>
</feature>
<sequence>MAKTAKASGSRKSQKPITSFFKKDKESTKTEENAPEVANEEEDVSEVEMDNTEATAGAAPESSSLPPIHDIPAMFSDFISRIPEIKSVAERLQGRKMRVATMCSGTESPLLALGLIRRAIREHYGIDFEVEHVFSCEIEPFKQAYIERNFQPPLLFRDVCELGDGYATTAYGALEPVPGDVDMLIAGTSCVDYSNLNNQKQDIDGNGESGRTFRGMMSWVQKHRPPLVILENVCSAPWEKVVEYFENIKYSAASCRVDTKNYYIPHTRTRGYLLAVNQGHSKIPEQWVHKIKEYKRPASATLDAFLLPSDDPRIHQARQKLVSESYNAVDRRTGRTDWGRCESRHQRARLEEELGLKRPLTSWEEGGFCKMPDFAWNDWGIGQVERVWDLMDISFLRSAKKGVDPSYKTQVWNLSQNVDRTIGSGKAGICPCLTPSMIPYITNRGGPMVGLEALSMQGLPVDELLLTRETEDNLADLAGNAMSTTVVGACMLAALILGKNLLKKGDNQATYEEINKRNGVHADSSDSDEVMEVDKPSDSVPLVEERIKGEEQLVERPLDLASTSSAELAELLRKAEKSARLCDCEGRKDVTDRQLNRCKDCGSSSCVKCGGRPEHNLEPIDVVANPRLSPSTFARELKSTLPMSLSLPNVSQNLLDQCKDSAGVSIPEKRWTTWCKAVLRAAEQELHFVEPKRQEIWAATYQSSSAYLELQLHPQQPEWRFFVKPEEKEPANSELRRLLELPVGRFVCKKGILEGRWEFALPHTTSITITIEGSELVPAWEARLGLQGDAFKEKMLHSKLDITVPSEQVALLERDISGTYRLLEKCGTANSALHKKEATKADADLPPLFMLLDPTRCGDPSDDCFTFSISKRRYEYGETRPVVCQLESKWRQSDIEGTQMVTCRVPYRWVSASGVRLTPATGHNANFAVPGDILQINVSEQACNSANALLVCRVPLHDKAGPEWPRGAWKEVDRVHERVTFKALAWLVERIRNVDDHFREWQDAGVFGDHARCERCAPSPPALRWVKGEKNKIKALEDPVEAGEYERRLKRRPTPFVTQLKLQDDGVGIVRIGANIGSLMHRAMSRLPTTGRTEKISLSWRLDTDFNPIAKLSLQKLKLLSNRHDEEHNQPPSFKIPLRHEQLRSLTWMLAREAKDAEPFIEEEISEAILEPLGWRAEGRAQRPVHVRGGVLADEVGYGKTAITLGLIDCASKSVSKEFAKLEDMKGKIPVKATLAIVPPHLTKQWHSEVKKFTGKRFKVVEISTASNLNSLTIEEVQEADIVIVASNLFHSSVYLANLEAFAGAGSLPSQDGRYFNARLETVLASLGEQVDRLREEGAAAVMEAIKEGRKKDDEANLFIATKRLKGKTYREAAEVVENNKTTPAEVEEVPQPQARRKLIAEVVIPMRKRKEPEVVDIIASSSAAETSEVGEDSDVPQRRLRRLVKKKLTIVDDDSEGDQSGAASDVPAKRPTKKVTYAKRKQQQQDSDFEMSEAEKSSDDHFSDAVSSDDGPSVKKKGKAKVAPKPKAKAPARPNKRAATTSASESDGMDVDAPVTTNGKGKGKKTSAKRKSESEDDGRPAKKQKRREDTDPWKLGSHAVKKDWTQMKAPPLEMFHFSRKVVDEYTYLDGKILAMVTNVTAERHWVLSGTPPVHDFAALKTISAFLNLHLGVDDDGENQAIVKKRRREQTASEKFHSFRETHSLEWHAHRHNLGQTFLDTFVRQNIAEIDEIPSSQSIEKVVLPAAERAIYLELEHHLRALDMTVKRGKKSESDREKRLAKSLGESSSAEEALLKRCSHFDLDITEEENAMKACEVIVKDRTEQLEDCKSNLLRELRRALQMEKDIGKTDKTESYFREYIRVSRTEGVGDKDATDIVKEILDEALGEERTKSSSKSGKGKSEKELQDMQWALRELTHELRRLTKELVGRVRSLRFFTVVRDLQRQRETPPEVSCPACGRAEVPMDEVAVLSSCGHTGCLACITSYAAREECVHSGDGGCRAAARILNIVRGDTLGVDDEERDGRGKHFGLKLERVIHLITQRIPKSERVLVFVQFPDLMKKVAEALREHNVPFLEIKGSAAQKSKNLEAFQNNGKERVLLLNVMDESASGANLTCANHAVFLSPLLAPSQEIYDACETQAIGRVRRFGQTNHVRIWRFFSMDTIDVEVYEQRSRQKLQGS</sequence>
<dbReference type="Proteomes" id="UP000016930">
    <property type="component" value="Unassembled WGS sequence"/>
</dbReference>
<dbReference type="InterPro" id="IPR000330">
    <property type="entry name" value="SNF2_N"/>
</dbReference>
<evidence type="ECO:0000256" key="4">
    <source>
        <dbReference type="ARBA" id="ARBA00022801"/>
    </source>
</evidence>
<dbReference type="Pfam" id="PF00145">
    <property type="entry name" value="DNA_methylase"/>
    <property type="match status" value="1"/>
</dbReference>
<dbReference type="GO" id="GO:0016787">
    <property type="term" value="F:hydrolase activity"/>
    <property type="evidence" value="ECO:0007669"/>
    <property type="project" value="UniProtKB-KW"/>
</dbReference>
<gene>
    <name evidence="9" type="ORF">CERSUDRAFT_104513</name>
</gene>
<dbReference type="STRING" id="914234.M2RLE7"/>
<accession>M2RLE7</accession>
<dbReference type="Gene3D" id="3.40.50.10810">
    <property type="entry name" value="Tandem AAA-ATPase domain"/>
    <property type="match status" value="1"/>
</dbReference>
<evidence type="ECO:0000256" key="7">
    <source>
        <dbReference type="SAM" id="MobiDB-lite"/>
    </source>
</evidence>
<dbReference type="Pfam" id="PF00271">
    <property type="entry name" value="Helicase_C"/>
    <property type="match status" value="1"/>
</dbReference>
<proteinExistence type="predicted"/>
<evidence type="ECO:0000256" key="5">
    <source>
        <dbReference type="ARBA" id="ARBA00022840"/>
    </source>
</evidence>
<dbReference type="SUPFAM" id="SSF52540">
    <property type="entry name" value="P-loop containing nucleoside triphosphate hydrolases"/>
    <property type="match status" value="2"/>
</dbReference>
<feature type="compositionally biased region" description="Acidic residues" evidence="7">
    <location>
        <begin position="38"/>
        <end position="51"/>
    </location>
</feature>
<feature type="coiled-coil region" evidence="6">
    <location>
        <begin position="1899"/>
        <end position="1926"/>
    </location>
</feature>
<keyword evidence="3" id="KW-0547">Nucleotide-binding</keyword>
<protein>
    <recommendedName>
        <fullName evidence="8">Helicase C-terminal domain-containing protein</fullName>
    </recommendedName>
</protein>
<feature type="compositionally biased region" description="Basic and acidic residues" evidence="7">
    <location>
        <begin position="1571"/>
        <end position="1593"/>
    </location>
</feature>
<keyword evidence="1" id="KW-0489">Methyltransferase</keyword>
<dbReference type="PANTHER" id="PTHR45626:SF26">
    <property type="entry name" value="FAMILY HELICASE, PUTATIVE (AFU_ORTHOLOGUE AFUA_2G09120)-RELATED"/>
    <property type="match status" value="1"/>
</dbReference>
<dbReference type="Gene3D" id="3.40.50.150">
    <property type="entry name" value="Vaccinia Virus protein VP39"/>
    <property type="match status" value="1"/>
</dbReference>
<feature type="compositionally biased region" description="Basic residues" evidence="7">
    <location>
        <begin position="1515"/>
        <end position="1537"/>
    </location>
</feature>
<evidence type="ECO:0000256" key="2">
    <source>
        <dbReference type="ARBA" id="ARBA00022679"/>
    </source>
</evidence>
<name>M2RLE7_CERS8</name>
<feature type="region of interest" description="Disordered" evidence="7">
    <location>
        <begin position="1"/>
        <end position="66"/>
    </location>
</feature>
<dbReference type="GO" id="GO:0005524">
    <property type="term" value="F:ATP binding"/>
    <property type="evidence" value="ECO:0007669"/>
    <property type="project" value="UniProtKB-KW"/>
</dbReference>
<dbReference type="OrthoDB" id="423221at2759"/>
<keyword evidence="2" id="KW-0808">Transferase</keyword>
<keyword evidence="6" id="KW-0175">Coiled coil</keyword>